<feature type="coiled-coil region" evidence="3">
    <location>
        <begin position="48"/>
        <end position="75"/>
    </location>
</feature>
<evidence type="ECO:0000256" key="3">
    <source>
        <dbReference type="SAM" id="Coils"/>
    </source>
</evidence>
<keyword evidence="2" id="KW-0802">TPR repeat</keyword>
<dbReference type="PANTHER" id="PTHR45883">
    <property type="entry name" value="HSC70-INTERACTING PROTEIN"/>
    <property type="match status" value="1"/>
</dbReference>
<organism evidence="4 5">
    <name type="scientific">Chelonia mydas</name>
    <name type="common">Green sea-turtle</name>
    <name type="synonym">Chelonia agassizi</name>
    <dbReference type="NCBI Taxonomy" id="8469"/>
    <lineage>
        <taxon>Eukaryota</taxon>
        <taxon>Metazoa</taxon>
        <taxon>Chordata</taxon>
        <taxon>Craniata</taxon>
        <taxon>Vertebrata</taxon>
        <taxon>Euteleostomi</taxon>
        <taxon>Archelosauria</taxon>
        <taxon>Testudinata</taxon>
        <taxon>Testudines</taxon>
        <taxon>Cryptodira</taxon>
        <taxon>Durocryptodira</taxon>
        <taxon>Americhelydia</taxon>
        <taxon>Chelonioidea</taxon>
        <taxon>Cheloniidae</taxon>
        <taxon>Chelonia</taxon>
    </lineage>
</organism>
<feature type="coiled-coil region" evidence="3">
    <location>
        <begin position="232"/>
        <end position="259"/>
    </location>
</feature>
<dbReference type="Pfam" id="PF13181">
    <property type="entry name" value="TPR_8"/>
    <property type="match status" value="1"/>
</dbReference>
<evidence type="ECO:0000256" key="1">
    <source>
        <dbReference type="ARBA" id="ARBA00022737"/>
    </source>
</evidence>
<protein>
    <submittedName>
        <fullName evidence="4">Hsc70-interacting protein</fullName>
    </submittedName>
</protein>
<keyword evidence="5" id="KW-1185">Reference proteome</keyword>
<accession>M7BCU0</accession>
<evidence type="ECO:0000313" key="4">
    <source>
        <dbReference type="EMBL" id="EMP34994.1"/>
    </source>
</evidence>
<dbReference type="PANTHER" id="PTHR45883:SF2">
    <property type="entry name" value="HSC70-INTERACTING PROTEIN"/>
    <property type="match status" value="1"/>
</dbReference>
<dbReference type="STRING" id="8469.M7BCU0"/>
<dbReference type="InterPro" id="IPR019734">
    <property type="entry name" value="TPR_rpt"/>
</dbReference>
<dbReference type="EMBL" id="KB530355">
    <property type="protein sequence ID" value="EMP34994.1"/>
    <property type="molecule type" value="Genomic_DNA"/>
</dbReference>
<proteinExistence type="predicted"/>
<dbReference type="FunFam" id="1.25.40.10:FF:000112">
    <property type="entry name" value="FAM10 family protein"/>
    <property type="match status" value="1"/>
</dbReference>
<evidence type="ECO:0000256" key="2">
    <source>
        <dbReference type="ARBA" id="ARBA00022803"/>
    </source>
</evidence>
<dbReference type="Gene3D" id="1.25.40.10">
    <property type="entry name" value="Tetratricopeptide repeat domain"/>
    <property type="match status" value="1"/>
</dbReference>
<dbReference type="Proteomes" id="UP000031443">
    <property type="component" value="Unassembled WGS sequence"/>
</dbReference>
<reference evidence="5" key="1">
    <citation type="journal article" date="2013" name="Nat. Genet.">
        <title>The draft genomes of soft-shell turtle and green sea turtle yield insights into the development and evolution of the turtle-specific body plan.</title>
        <authorList>
            <person name="Wang Z."/>
            <person name="Pascual-Anaya J."/>
            <person name="Zadissa A."/>
            <person name="Li W."/>
            <person name="Niimura Y."/>
            <person name="Huang Z."/>
            <person name="Li C."/>
            <person name="White S."/>
            <person name="Xiong Z."/>
            <person name="Fang D."/>
            <person name="Wang B."/>
            <person name="Ming Y."/>
            <person name="Chen Y."/>
            <person name="Zheng Y."/>
            <person name="Kuraku S."/>
            <person name="Pignatelli M."/>
            <person name="Herrero J."/>
            <person name="Beal K."/>
            <person name="Nozawa M."/>
            <person name="Li Q."/>
            <person name="Wang J."/>
            <person name="Zhang H."/>
            <person name="Yu L."/>
            <person name="Shigenobu S."/>
            <person name="Wang J."/>
            <person name="Liu J."/>
            <person name="Flicek P."/>
            <person name="Searle S."/>
            <person name="Wang J."/>
            <person name="Kuratani S."/>
            <person name="Yin Y."/>
            <person name="Aken B."/>
            <person name="Zhang G."/>
            <person name="Irie N."/>
        </authorList>
    </citation>
    <scope>NUCLEOTIDE SEQUENCE [LARGE SCALE GENOMIC DNA]</scope>
</reference>
<dbReference type="SMART" id="SM00028">
    <property type="entry name" value="TPR"/>
    <property type="match status" value="3"/>
</dbReference>
<dbReference type="SUPFAM" id="SSF48452">
    <property type="entry name" value="TPR-like"/>
    <property type="match status" value="1"/>
</dbReference>
<dbReference type="AlphaFoldDB" id="M7BCU0"/>
<sequence>MDLRRLKKLQALVHVYRQDPAFMRAKQLSLLWNNVKIIGDAISLLQSNTSVKKTAEKVEESLEAAESKESDLEIEDEGVIEPDLDDPQEMGDEYLEITNEMIDQASEKREHAFAALDEGELQKAIDLFTDAIGLNPQFTLLYVNRASVFMKLQKPNAAIRDCDRACELNPNSAQSYKWRGQAHMLLEHWEEAARDFTLACQLDYSEDTNAMLNKVQPRAGKIAAHQEQYEQRHELREIQERLERVKLALEEEERIQREENYWQDMIRRSHRQLTFFITLLDPRVLIAFLDVVRNPENIYKYRDTQKLIKLTCKTGLNVVSQK</sequence>
<dbReference type="GO" id="GO:0030544">
    <property type="term" value="F:Hsp70 protein binding"/>
    <property type="evidence" value="ECO:0007669"/>
    <property type="project" value="TreeGrafter"/>
</dbReference>
<keyword evidence="3" id="KW-0175">Coiled coil</keyword>
<dbReference type="InterPro" id="IPR011990">
    <property type="entry name" value="TPR-like_helical_dom_sf"/>
</dbReference>
<keyword evidence="1" id="KW-0677">Repeat</keyword>
<gene>
    <name evidence="4" type="ORF">UY3_07838</name>
</gene>
<evidence type="ECO:0000313" key="5">
    <source>
        <dbReference type="Proteomes" id="UP000031443"/>
    </source>
</evidence>
<name>M7BCU0_CHEMY</name>